<evidence type="ECO:0000313" key="2">
    <source>
        <dbReference type="EMBL" id="WKW13878.1"/>
    </source>
</evidence>
<accession>A0AA49JS57</accession>
<gene>
    <name evidence="1" type="ORF">Strain138_000202</name>
    <name evidence="2" type="ORF">Strain318_000202</name>
</gene>
<evidence type="ECO:0008006" key="4">
    <source>
        <dbReference type="Google" id="ProtNLM"/>
    </source>
</evidence>
<evidence type="ECO:0000313" key="1">
    <source>
        <dbReference type="EMBL" id="WKW10969.1"/>
    </source>
</evidence>
<reference evidence="1" key="1">
    <citation type="submission" date="2023-07" db="EMBL/GenBank/DDBJ databases">
        <authorList>
            <person name="Haufschild T."/>
            <person name="Kallscheuer N."/>
            <person name="Hammer J."/>
            <person name="Kohn T."/>
            <person name="Kabuu M."/>
            <person name="Jogler M."/>
            <person name="Wohfarth N."/>
            <person name="Heuer A."/>
            <person name="Rohde M."/>
            <person name="van Teeseling M.C.F."/>
            <person name="Jogler C."/>
        </authorList>
    </citation>
    <scope>NUCLEOTIDE SEQUENCE</scope>
    <source>
        <strain evidence="1">Strain 138</strain>
        <strain evidence="2">Strain 318</strain>
    </source>
</reference>
<dbReference type="AlphaFoldDB" id="A0AA49JS57"/>
<protein>
    <recommendedName>
        <fullName evidence="4">ABC transporter ATPase</fullName>
    </recommendedName>
</protein>
<dbReference type="RefSeq" id="WP_367886679.1">
    <property type="nucleotide sequence ID" value="NZ_CP130612.1"/>
</dbReference>
<dbReference type="EMBL" id="CP130612">
    <property type="protein sequence ID" value="WKW10969.1"/>
    <property type="molecule type" value="Genomic_DNA"/>
</dbReference>
<dbReference type="Proteomes" id="UP001229955">
    <property type="component" value="Chromosome"/>
</dbReference>
<evidence type="ECO:0000313" key="3">
    <source>
        <dbReference type="Proteomes" id="UP001229955"/>
    </source>
</evidence>
<sequence length="165" mass="18324">MPLVPFDSLPDDSRCWVFGARAPIDEVDEPRLMAAVDRYLKQWKAHGTPLVCGRIFRDEHFLVVAVDERASDASGCSIDGLFRTLQEIEAGIGTSMVGGGNVYFRDAGEMVHCLPLPEFERMVAEGDASGDTVVFDTTVTTLGAYRERFEGPARDSWHRQLLKES</sequence>
<keyword evidence="3" id="KW-1185">Reference proteome</keyword>
<accession>A0AA49JYE1</accession>
<proteinExistence type="predicted"/>
<dbReference type="KEGG" id="pspc:Strain318_000202"/>
<organism evidence="1">
    <name type="scientific">Pseudogemmatithrix spongiicola</name>
    <dbReference type="NCBI Taxonomy" id="3062599"/>
    <lineage>
        <taxon>Bacteria</taxon>
        <taxon>Pseudomonadati</taxon>
        <taxon>Gemmatimonadota</taxon>
        <taxon>Gemmatimonadia</taxon>
        <taxon>Gemmatimonadales</taxon>
        <taxon>Gemmatimonadaceae</taxon>
        <taxon>Pseudogemmatithrix</taxon>
    </lineage>
</organism>
<dbReference type="EMBL" id="CP130613">
    <property type="protein sequence ID" value="WKW13878.1"/>
    <property type="molecule type" value="Genomic_DNA"/>
</dbReference>
<name>A0AA49JS57_9BACT</name>